<reference evidence="3 4" key="1">
    <citation type="submission" date="2021-01" db="EMBL/GenBank/DDBJ databases">
        <title>Draft genome sequence of Micromonospora sp. strain STR1s_6.</title>
        <authorList>
            <person name="Karlyshev A."/>
            <person name="Jawad R."/>
        </authorList>
    </citation>
    <scope>NUCLEOTIDE SEQUENCE [LARGE SCALE GENOMIC DNA]</scope>
    <source>
        <strain evidence="3 4">STR1S-6</strain>
    </source>
</reference>
<gene>
    <name evidence="3" type="ORF">JM949_23495</name>
</gene>
<evidence type="ECO:0008006" key="5">
    <source>
        <dbReference type="Google" id="ProtNLM"/>
    </source>
</evidence>
<evidence type="ECO:0000313" key="4">
    <source>
        <dbReference type="Proteomes" id="UP000622245"/>
    </source>
</evidence>
<organism evidence="3 4">
    <name type="scientific">Micromonospora tarensis</name>
    <dbReference type="NCBI Taxonomy" id="2806100"/>
    <lineage>
        <taxon>Bacteria</taxon>
        <taxon>Bacillati</taxon>
        <taxon>Actinomycetota</taxon>
        <taxon>Actinomycetes</taxon>
        <taxon>Micromonosporales</taxon>
        <taxon>Micromonosporaceae</taxon>
        <taxon>Micromonospora</taxon>
    </lineage>
</organism>
<proteinExistence type="predicted"/>
<feature type="signal peptide" evidence="2">
    <location>
        <begin position="1"/>
        <end position="26"/>
    </location>
</feature>
<feature type="compositionally biased region" description="Low complexity" evidence="1">
    <location>
        <begin position="42"/>
        <end position="54"/>
    </location>
</feature>
<feature type="non-terminal residue" evidence="3">
    <location>
        <position position="1"/>
    </location>
</feature>
<feature type="chain" id="PRO_5045048225" description="Serine/threonine protein kinase" evidence="2">
    <location>
        <begin position="27"/>
        <end position="193"/>
    </location>
</feature>
<evidence type="ECO:0000313" key="3">
    <source>
        <dbReference type="EMBL" id="MBM0278101.1"/>
    </source>
</evidence>
<dbReference type="Proteomes" id="UP000622245">
    <property type="component" value="Unassembled WGS sequence"/>
</dbReference>
<accession>A0ABS1YLT1</accession>
<keyword evidence="2" id="KW-0732">Signal</keyword>
<keyword evidence="4" id="KW-1185">Reference proteome</keyword>
<name>A0ABS1YLT1_9ACTN</name>
<comment type="caution">
    <text evidence="3">The sequence shown here is derived from an EMBL/GenBank/DDBJ whole genome shotgun (WGS) entry which is preliminary data.</text>
</comment>
<dbReference type="RefSeq" id="WP_203150496.1">
    <property type="nucleotide sequence ID" value="NZ_JAEVHL010000144.1"/>
</dbReference>
<evidence type="ECO:0000256" key="1">
    <source>
        <dbReference type="SAM" id="MobiDB-lite"/>
    </source>
</evidence>
<feature type="compositionally biased region" description="Low complexity" evidence="1">
    <location>
        <begin position="96"/>
        <end position="124"/>
    </location>
</feature>
<dbReference type="EMBL" id="JAEVHL010000144">
    <property type="protein sequence ID" value="MBM0278101.1"/>
    <property type="molecule type" value="Genomic_DNA"/>
</dbReference>
<sequence length="193" mass="19406">ARHRSWRRRRAMAAVGGAVLAALALAGSLGDFGNRRPGQDAPSTGSGPGTTTVGMPRTEEPTDSVYTGPSAVPPPATTAPAARTGPPTSPGPSGTPAPTATGAGPTPTSAAPTPTPATGVPVAARGGTVTVRCVDRSIEVLAVTLAPGFRVEAYDPGPAKQVQVELTSDEYRSEIRAHCANGRPKPQVKEDAA</sequence>
<protein>
    <recommendedName>
        <fullName evidence="5">Serine/threonine protein kinase</fullName>
    </recommendedName>
</protein>
<feature type="region of interest" description="Disordered" evidence="1">
    <location>
        <begin position="29"/>
        <end position="125"/>
    </location>
</feature>
<evidence type="ECO:0000256" key="2">
    <source>
        <dbReference type="SAM" id="SignalP"/>
    </source>
</evidence>